<dbReference type="Gene3D" id="2.160.10.10">
    <property type="entry name" value="Hexapeptide repeat proteins"/>
    <property type="match status" value="1"/>
</dbReference>
<dbReference type="Proteomes" id="UP000007947">
    <property type="component" value="Chromosome"/>
</dbReference>
<dbReference type="EC" id="2.3.1.-" evidence="3"/>
<dbReference type="OrthoDB" id="2643438at2"/>
<evidence type="ECO:0000256" key="1">
    <source>
        <dbReference type="ARBA" id="ARBA00022679"/>
    </source>
</evidence>
<dbReference type="eggNOG" id="COG0110">
    <property type="taxonomic scope" value="Bacteria"/>
</dbReference>
<dbReference type="AlphaFoldDB" id="F5XFE3"/>
<dbReference type="InterPro" id="IPR001451">
    <property type="entry name" value="Hexapep"/>
</dbReference>
<dbReference type="EMBL" id="AP012204">
    <property type="protein sequence ID" value="BAK37881.1"/>
    <property type="molecule type" value="Genomic_DNA"/>
</dbReference>
<organism evidence="3 4">
    <name type="scientific">Microlunatus phosphovorus (strain ATCC 700054 / DSM 10555 / JCM 9379 / NBRC 101784 / NCIMB 13414 / VKM Ac-1990 / NM-1)</name>
    <dbReference type="NCBI Taxonomy" id="1032480"/>
    <lineage>
        <taxon>Bacteria</taxon>
        <taxon>Bacillati</taxon>
        <taxon>Actinomycetota</taxon>
        <taxon>Actinomycetes</taxon>
        <taxon>Propionibacteriales</taxon>
        <taxon>Propionibacteriaceae</taxon>
        <taxon>Microlunatus</taxon>
    </lineage>
</organism>
<keyword evidence="1 3" id="KW-0808">Transferase</keyword>
<dbReference type="Pfam" id="PF00132">
    <property type="entry name" value="Hexapep"/>
    <property type="match status" value="1"/>
</dbReference>
<evidence type="ECO:0000313" key="3">
    <source>
        <dbReference type="EMBL" id="BAK37881.1"/>
    </source>
</evidence>
<dbReference type="PANTHER" id="PTHR43300">
    <property type="entry name" value="ACETYLTRANSFERASE"/>
    <property type="match status" value="1"/>
</dbReference>
<dbReference type="CDD" id="cd03349">
    <property type="entry name" value="LbH_XAT"/>
    <property type="match status" value="1"/>
</dbReference>
<dbReference type="STRING" id="1032480.MLP_48670"/>
<gene>
    <name evidence="3" type="ordered locus">MLP_48670</name>
</gene>
<dbReference type="SUPFAM" id="SSF51161">
    <property type="entry name" value="Trimeric LpxA-like enzymes"/>
    <property type="match status" value="1"/>
</dbReference>
<evidence type="ECO:0000256" key="2">
    <source>
        <dbReference type="ARBA" id="ARBA00022737"/>
    </source>
</evidence>
<sequence length="211" mass="23238">MKRLAPMVRRLLKPRPSGLPPAQRLDRRKDLKQFAIGRYAWGHLTVSNRTPGSRLEVGQFCSFAYGVHILLGGEHRTDFVSTYRFPAYEEFRGDAGHLAARSSVSRGSVKVGNDVWIGNEALILSGVTIGDGAVIGARSVVRQDVPAYAIVAGNPGRVAGYRFSREQIEALLRIKWWDWPVAKISDALELMMSDDIQGFIDAHSSTSQDGG</sequence>
<name>F5XFE3_MICPN</name>
<dbReference type="HOGENOM" id="CLU_051638_5_1_11"/>
<dbReference type="InterPro" id="IPR011004">
    <property type="entry name" value="Trimer_LpxA-like_sf"/>
</dbReference>
<dbReference type="PANTHER" id="PTHR43300:SF11">
    <property type="entry name" value="ACETYLTRANSFERASE RV3034C-RELATED"/>
    <property type="match status" value="1"/>
</dbReference>
<keyword evidence="2" id="KW-0677">Repeat</keyword>
<reference evidence="3 4" key="1">
    <citation type="submission" date="2011-05" db="EMBL/GenBank/DDBJ databases">
        <title>Whole genome sequence of Microlunatus phosphovorus NM-1.</title>
        <authorList>
            <person name="Hosoyama A."/>
            <person name="Sasaki K."/>
            <person name="Harada T."/>
            <person name="Igarashi R."/>
            <person name="Kawakoshi A."/>
            <person name="Sasagawa M."/>
            <person name="Fukada J."/>
            <person name="Nakamura S."/>
            <person name="Katano Y."/>
            <person name="Hanada S."/>
            <person name="Kamagata Y."/>
            <person name="Nakamura N."/>
            <person name="Yamazaki S."/>
            <person name="Fujita N."/>
        </authorList>
    </citation>
    <scope>NUCLEOTIDE SEQUENCE [LARGE SCALE GENOMIC DNA]</scope>
    <source>
        <strain evidence="4">ATCC 700054 / DSM 10555 / JCM 9379 / NBRC 101784 / NCIMB 13414 / VKM Ac-1990 / NM-1</strain>
    </source>
</reference>
<evidence type="ECO:0000313" key="4">
    <source>
        <dbReference type="Proteomes" id="UP000007947"/>
    </source>
</evidence>
<dbReference type="InterPro" id="IPR050179">
    <property type="entry name" value="Trans_hexapeptide_repeat"/>
</dbReference>
<accession>F5XFE3</accession>
<protein>
    <submittedName>
        <fullName evidence="3">Putative acetyltransferase</fullName>
        <ecNumber evidence="3">2.3.1.-</ecNumber>
    </submittedName>
</protein>
<keyword evidence="4" id="KW-1185">Reference proteome</keyword>
<dbReference type="PROSITE" id="PS00101">
    <property type="entry name" value="HEXAPEP_TRANSFERASES"/>
    <property type="match status" value="1"/>
</dbReference>
<dbReference type="GO" id="GO:0016746">
    <property type="term" value="F:acyltransferase activity"/>
    <property type="evidence" value="ECO:0007669"/>
    <property type="project" value="UniProtKB-KW"/>
</dbReference>
<proteinExistence type="predicted"/>
<dbReference type="InterPro" id="IPR018357">
    <property type="entry name" value="Hexapep_transf_CS"/>
</dbReference>
<dbReference type="KEGG" id="mph:MLP_48670"/>
<keyword evidence="3" id="KW-0012">Acyltransferase</keyword>